<dbReference type="FunCoup" id="A0A6P6XZI4">
    <property type="interactions" value="510"/>
</dbReference>
<dbReference type="GO" id="GO:0032543">
    <property type="term" value="P:mitochondrial translation"/>
    <property type="evidence" value="ECO:0007669"/>
    <property type="project" value="TreeGrafter"/>
</dbReference>
<dbReference type="KEGG" id="dpte:113792869"/>
<dbReference type="PANTHER" id="PTHR21183:SF18">
    <property type="entry name" value="LARGE RIBOSOMAL SUBUNIT PROTEIN UL29M"/>
    <property type="match status" value="1"/>
</dbReference>
<evidence type="ECO:0000256" key="6">
    <source>
        <dbReference type="ARBA" id="ARBA00035289"/>
    </source>
</evidence>
<name>A0A6P6XZI4_DERPT</name>
<dbReference type="CTD" id="57129"/>
<organism evidence="7 8">
    <name type="scientific">Dermatophagoides pteronyssinus</name>
    <name type="common">European house dust mite</name>
    <dbReference type="NCBI Taxonomy" id="6956"/>
    <lineage>
        <taxon>Eukaryota</taxon>
        <taxon>Metazoa</taxon>
        <taxon>Ecdysozoa</taxon>
        <taxon>Arthropoda</taxon>
        <taxon>Chelicerata</taxon>
        <taxon>Arachnida</taxon>
        <taxon>Acari</taxon>
        <taxon>Acariformes</taxon>
        <taxon>Sarcoptiformes</taxon>
        <taxon>Astigmata</taxon>
        <taxon>Psoroptidia</taxon>
        <taxon>Analgoidea</taxon>
        <taxon>Pyroglyphidae</taxon>
        <taxon>Dermatophagoidinae</taxon>
        <taxon>Dermatophagoides</taxon>
    </lineage>
</organism>
<dbReference type="Pfam" id="PF06984">
    <property type="entry name" value="MRP-L47"/>
    <property type="match status" value="1"/>
</dbReference>
<reference evidence="8" key="1">
    <citation type="submission" date="2025-08" db="UniProtKB">
        <authorList>
            <consortium name="RefSeq"/>
        </authorList>
    </citation>
    <scope>IDENTIFICATION</scope>
    <source>
        <strain evidence="8">Airmid</strain>
    </source>
</reference>
<evidence type="ECO:0000313" key="7">
    <source>
        <dbReference type="Proteomes" id="UP000515146"/>
    </source>
</evidence>
<keyword evidence="4" id="KW-0496">Mitochondrion</keyword>
<comment type="similarity">
    <text evidence="2">Belongs to the universal ribosomal protein uL29 family.</text>
</comment>
<proteinExistence type="inferred from homology"/>
<dbReference type="OrthoDB" id="270763at2759"/>
<evidence type="ECO:0000256" key="2">
    <source>
        <dbReference type="ARBA" id="ARBA00009254"/>
    </source>
</evidence>
<dbReference type="InterPro" id="IPR038340">
    <property type="entry name" value="MRP-L47_sf"/>
</dbReference>
<evidence type="ECO:0000256" key="4">
    <source>
        <dbReference type="ARBA" id="ARBA00023128"/>
    </source>
</evidence>
<evidence type="ECO:0000256" key="5">
    <source>
        <dbReference type="ARBA" id="ARBA00023274"/>
    </source>
</evidence>
<dbReference type="AlphaFoldDB" id="A0A6P6XZI4"/>
<protein>
    <recommendedName>
        <fullName evidence="6">Large ribosomal subunit protein uL29m</fullName>
    </recommendedName>
</protein>
<dbReference type="InterPro" id="IPR010729">
    <property type="entry name" value="Ribosomal_uL29_mit"/>
</dbReference>
<evidence type="ECO:0000256" key="3">
    <source>
        <dbReference type="ARBA" id="ARBA00022980"/>
    </source>
</evidence>
<keyword evidence="3" id="KW-0689">Ribosomal protein</keyword>
<dbReference type="OMA" id="LTMEHEC"/>
<dbReference type="Proteomes" id="UP000515146">
    <property type="component" value="Unplaced"/>
</dbReference>
<dbReference type="GO" id="GO:0005762">
    <property type="term" value="C:mitochondrial large ribosomal subunit"/>
    <property type="evidence" value="ECO:0007669"/>
    <property type="project" value="TreeGrafter"/>
</dbReference>
<gene>
    <name evidence="8" type="primary">LOC113792869</name>
</gene>
<dbReference type="RefSeq" id="XP_027198628.1">
    <property type="nucleotide sequence ID" value="XM_027342827.1"/>
</dbReference>
<evidence type="ECO:0000256" key="1">
    <source>
        <dbReference type="ARBA" id="ARBA00004173"/>
    </source>
</evidence>
<dbReference type="PANTHER" id="PTHR21183">
    <property type="entry name" value="RIBOSOMAL PROTEIN L47, MITOCHONDRIAL-RELATED"/>
    <property type="match status" value="1"/>
</dbReference>
<evidence type="ECO:0000313" key="8">
    <source>
        <dbReference type="RefSeq" id="XP_027198628.1"/>
    </source>
</evidence>
<dbReference type="Gene3D" id="6.10.330.20">
    <property type="match status" value="1"/>
</dbReference>
<keyword evidence="5" id="KW-0687">Ribonucleoprotein</keyword>
<accession>A0A6P6XZI4</accession>
<dbReference type="GO" id="GO:0003735">
    <property type="term" value="F:structural constituent of ribosome"/>
    <property type="evidence" value="ECO:0007669"/>
    <property type="project" value="InterPro"/>
</dbReference>
<sequence>MASLLKMRFLIPKGFLNSTVKFLSSNSSAVASTSEQESTDLTKLSSEEINKRLMTFFDVPENWTKGEVKSGRGWRIEELRIKSNSDLHKLWYILYKERNMLMTMEQAAKDEVENMISPERLFKVEDGMKNIEEVVKERNRAYWQLEVGDSNPVERRRVFRRDLFGRWRMIASSEHLIPYWMNNEWRKFNAPGFGADVINFNRRLNENRLKRRISQLSKQQFYCQQLLKRFPNIDIDYLQERFPEINIKHLMDNNNEYTIQTRTARFNQIFYHKKKDL</sequence>
<dbReference type="InParanoid" id="A0A6P6XZI4"/>
<keyword evidence="7" id="KW-1185">Reference proteome</keyword>
<comment type="subcellular location">
    <subcellularLocation>
        <location evidence="1">Mitochondrion</location>
    </subcellularLocation>
</comment>